<dbReference type="AlphaFoldDB" id="A0A938YMK3"/>
<evidence type="ECO:0000256" key="2">
    <source>
        <dbReference type="ARBA" id="ARBA00022475"/>
    </source>
</evidence>
<accession>A0A938YMK3</accession>
<feature type="compositionally biased region" description="Gly residues" evidence="8">
    <location>
        <begin position="519"/>
        <end position="528"/>
    </location>
</feature>
<feature type="transmembrane region" description="Helical" evidence="9">
    <location>
        <begin position="447"/>
        <end position="469"/>
    </location>
</feature>
<keyword evidence="7 9" id="KW-0472">Membrane</keyword>
<feature type="transmembrane region" description="Helical" evidence="9">
    <location>
        <begin position="338"/>
        <end position="355"/>
    </location>
</feature>
<organism evidence="12 13">
    <name type="scientific">Nakamurella flavida</name>
    <dbReference type="NCBI Taxonomy" id="363630"/>
    <lineage>
        <taxon>Bacteria</taxon>
        <taxon>Bacillati</taxon>
        <taxon>Actinomycetota</taxon>
        <taxon>Actinomycetes</taxon>
        <taxon>Nakamurellales</taxon>
        <taxon>Nakamurellaceae</taxon>
        <taxon>Nakamurella</taxon>
    </lineage>
</organism>
<keyword evidence="6 9" id="KW-1133">Transmembrane helix</keyword>
<keyword evidence="2" id="KW-1003">Cell membrane</keyword>
<keyword evidence="13" id="KW-1185">Reference proteome</keyword>
<dbReference type="InterPro" id="IPR038731">
    <property type="entry name" value="RgtA/B/C-like"/>
</dbReference>
<gene>
    <name evidence="12" type="ORF">JL107_04285</name>
</gene>
<feature type="transmembrane region" description="Helical" evidence="9">
    <location>
        <begin position="393"/>
        <end position="410"/>
    </location>
</feature>
<dbReference type="GO" id="GO:0010041">
    <property type="term" value="P:response to iron(III) ion"/>
    <property type="evidence" value="ECO:0007669"/>
    <property type="project" value="TreeGrafter"/>
</dbReference>
<feature type="transmembrane region" description="Helical" evidence="9">
    <location>
        <begin position="208"/>
        <end position="240"/>
    </location>
</feature>
<dbReference type="GO" id="GO:0016763">
    <property type="term" value="F:pentosyltransferase activity"/>
    <property type="evidence" value="ECO:0007669"/>
    <property type="project" value="TreeGrafter"/>
</dbReference>
<feature type="transmembrane region" description="Helical" evidence="9">
    <location>
        <begin position="252"/>
        <end position="276"/>
    </location>
</feature>
<keyword evidence="3" id="KW-0328">Glycosyltransferase</keyword>
<feature type="transmembrane region" description="Helical" evidence="9">
    <location>
        <begin position="422"/>
        <end position="441"/>
    </location>
</feature>
<feature type="domain" description="Putative mannosyltransferase YkcA/B-like C-terminal" evidence="11">
    <location>
        <begin position="610"/>
        <end position="697"/>
    </location>
</feature>
<feature type="domain" description="Glycosyltransferase RgtA/B/C/D-like" evidence="10">
    <location>
        <begin position="104"/>
        <end position="262"/>
    </location>
</feature>
<name>A0A938YMK3_9ACTN</name>
<feature type="region of interest" description="Disordered" evidence="8">
    <location>
        <begin position="1"/>
        <end position="27"/>
    </location>
</feature>
<dbReference type="GO" id="GO:0009103">
    <property type="term" value="P:lipopolysaccharide biosynthetic process"/>
    <property type="evidence" value="ECO:0007669"/>
    <property type="project" value="UniProtKB-ARBA"/>
</dbReference>
<dbReference type="Proteomes" id="UP000663801">
    <property type="component" value="Unassembled WGS sequence"/>
</dbReference>
<dbReference type="EMBL" id="JAERWL010000005">
    <property type="protein sequence ID" value="MBM9475660.1"/>
    <property type="molecule type" value="Genomic_DNA"/>
</dbReference>
<evidence type="ECO:0000259" key="11">
    <source>
        <dbReference type="Pfam" id="PF24878"/>
    </source>
</evidence>
<dbReference type="InterPro" id="IPR050297">
    <property type="entry name" value="LipidA_mod_glycosyltrf_83"/>
</dbReference>
<evidence type="ECO:0000256" key="6">
    <source>
        <dbReference type="ARBA" id="ARBA00022989"/>
    </source>
</evidence>
<comment type="caution">
    <text evidence="12">The sequence shown here is derived from an EMBL/GenBank/DDBJ whole genome shotgun (WGS) entry which is preliminary data.</text>
</comment>
<evidence type="ECO:0000256" key="8">
    <source>
        <dbReference type="SAM" id="MobiDB-lite"/>
    </source>
</evidence>
<evidence type="ECO:0000313" key="12">
    <source>
        <dbReference type="EMBL" id="MBM9475660.1"/>
    </source>
</evidence>
<evidence type="ECO:0000256" key="7">
    <source>
        <dbReference type="ARBA" id="ARBA00023136"/>
    </source>
</evidence>
<keyword evidence="4" id="KW-0808">Transferase</keyword>
<feature type="compositionally biased region" description="Low complexity" evidence="8">
    <location>
        <begin position="529"/>
        <end position="551"/>
    </location>
</feature>
<proteinExistence type="predicted"/>
<feature type="transmembrane region" description="Helical" evidence="9">
    <location>
        <begin position="367"/>
        <end position="387"/>
    </location>
</feature>
<dbReference type="InterPro" id="IPR056785">
    <property type="entry name" value="YkcA/B-like_C"/>
</dbReference>
<feature type="compositionally biased region" description="Gly residues" evidence="8">
    <location>
        <begin position="552"/>
        <end position="598"/>
    </location>
</feature>
<feature type="region of interest" description="Disordered" evidence="8">
    <location>
        <begin position="502"/>
        <end position="598"/>
    </location>
</feature>
<comment type="subcellular location">
    <subcellularLocation>
        <location evidence="1">Cell membrane</location>
        <topology evidence="1">Multi-pass membrane protein</topology>
    </subcellularLocation>
</comment>
<dbReference type="GO" id="GO:0005886">
    <property type="term" value="C:plasma membrane"/>
    <property type="evidence" value="ECO:0007669"/>
    <property type="project" value="UniProtKB-SubCell"/>
</dbReference>
<feature type="transmembrane region" description="Helical" evidence="9">
    <location>
        <begin position="50"/>
        <end position="72"/>
    </location>
</feature>
<reference evidence="12" key="1">
    <citation type="submission" date="2021-01" db="EMBL/GenBank/DDBJ databases">
        <title>KCTC 19127 draft genome.</title>
        <authorList>
            <person name="An D."/>
        </authorList>
    </citation>
    <scope>NUCLEOTIDE SEQUENCE</scope>
    <source>
        <strain evidence="12">KCTC 19127</strain>
    </source>
</reference>
<feature type="transmembrane region" description="Helical" evidence="9">
    <location>
        <begin position="119"/>
        <end position="146"/>
    </location>
</feature>
<feature type="transmembrane region" description="Helical" evidence="9">
    <location>
        <begin position="476"/>
        <end position="498"/>
    </location>
</feature>
<evidence type="ECO:0000256" key="9">
    <source>
        <dbReference type="SAM" id="Phobius"/>
    </source>
</evidence>
<dbReference type="Pfam" id="PF13231">
    <property type="entry name" value="PMT_2"/>
    <property type="match status" value="1"/>
</dbReference>
<protein>
    <submittedName>
        <fullName evidence="12">Glycosyltransferase family 39 protein</fullName>
    </submittedName>
</protein>
<dbReference type="RefSeq" id="WP_205256058.1">
    <property type="nucleotide sequence ID" value="NZ_BAAAPV010000002.1"/>
</dbReference>
<evidence type="ECO:0000256" key="4">
    <source>
        <dbReference type="ARBA" id="ARBA00022679"/>
    </source>
</evidence>
<dbReference type="Pfam" id="PF24878">
    <property type="entry name" value="YkcB_C"/>
    <property type="match status" value="1"/>
</dbReference>
<evidence type="ECO:0000256" key="5">
    <source>
        <dbReference type="ARBA" id="ARBA00022692"/>
    </source>
</evidence>
<evidence type="ECO:0000259" key="10">
    <source>
        <dbReference type="Pfam" id="PF13231"/>
    </source>
</evidence>
<dbReference type="PANTHER" id="PTHR33908:SF3">
    <property type="entry name" value="UNDECAPRENYL PHOSPHATE-ALPHA-4-AMINO-4-DEOXY-L-ARABINOSE ARABINOSYL TRANSFERASE"/>
    <property type="match status" value="1"/>
</dbReference>
<evidence type="ECO:0000313" key="13">
    <source>
        <dbReference type="Proteomes" id="UP000663801"/>
    </source>
</evidence>
<dbReference type="PANTHER" id="PTHR33908">
    <property type="entry name" value="MANNOSYLTRANSFERASE YKCB-RELATED"/>
    <property type="match status" value="1"/>
</dbReference>
<evidence type="ECO:0000256" key="3">
    <source>
        <dbReference type="ARBA" id="ARBA00022676"/>
    </source>
</evidence>
<keyword evidence="5 9" id="KW-0812">Transmembrane</keyword>
<feature type="compositionally biased region" description="Low complexity" evidence="8">
    <location>
        <begin position="502"/>
        <end position="518"/>
    </location>
</feature>
<feature type="transmembrane region" description="Helical" evidence="9">
    <location>
        <begin position="179"/>
        <end position="196"/>
    </location>
</feature>
<evidence type="ECO:0000256" key="1">
    <source>
        <dbReference type="ARBA" id="ARBA00004651"/>
    </source>
</evidence>
<sequence length="716" mass="71668">MTATLNHPPAVTEVTPPAGSSPAPAVPPRRGRLARLALGPVGDPRWARPALWALLLAAAALYLINLSVSGYANDFYAAAVKSGTQSWTAWLFGSLDSANAITVDKPPASLWIMGLSARLLGFSSFSLLLPQALMGVGTVAVTYAAVKRWSGPAAGLVAGGLVLLTPVAALMFRFDNPDALLVLLMAVAAYFVVRAIETPRGATALRWLLLAGVAIGFAFLTKMLQGLLVLPAFGAAYLLAAPRGLWTRIWHLLAAAGAVVVSAGWFIALVALWPAASRPYIGGSTDNSLWELAIGYNGLGRIFGSEGNGGGGMGGGNTGFGGTAGLGRLFNSAFGSEISWLIPAALVGLVAGAWFTRRYARTDRVRASLILFGGSTVVTALVFSFMAGTIHPYYAVALAPFLAGTVAVSGRELWRGRENPTVRALLGAMIAITGIWSFVLLGRDATFLPWLRWLVVVGAVVGAVLLALGGGRLKKLAVIGLLLGSITALSGTAAWTVATAAQAHSGSIPTSGPASASSGGMGGMGGFTPGAMTGTPPTGAVHDGTLPDGTGTTPGGTGTADGTGTAPGGTTGTTGTTGGTGTAPGGTTGTTRGGMGGGSSTGAELIALLNATDTRWSAAALGSQSAAGYVLNSDTAVMAIGGWGGSDPAPTLAEFQQYVADGDITYFIAGGGMGGGGMGGGGTTSTGSEISAWVTANFTATTVGGTTVYDLTAPTG</sequence>
<feature type="transmembrane region" description="Helical" evidence="9">
    <location>
        <begin position="152"/>
        <end position="172"/>
    </location>
</feature>